<reference evidence="7" key="1">
    <citation type="submission" date="2013-06" db="EMBL/GenBank/DDBJ databases">
        <title>Complete Genome Sequence of Hyperthermophilic Palaeococcus pacificus DY20341T, Isolated from a Deep-Sea Hydrothermal Sediments.</title>
        <authorList>
            <person name="Zeng X."/>
            <person name="Shao Z."/>
        </authorList>
    </citation>
    <scope>NUCLEOTIDE SEQUENCE [LARGE SCALE GENOMIC DNA]</scope>
    <source>
        <strain evidence="7">DY20341</strain>
    </source>
</reference>
<name>A0A075LVJ0_9EURY</name>
<dbReference type="InterPro" id="IPR007318">
    <property type="entry name" value="Phopholipid_MeTrfase"/>
</dbReference>
<dbReference type="GeneID" id="24841175"/>
<dbReference type="Pfam" id="PF04191">
    <property type="entry name" value="PEMT"/>
    <property type="match status" value="1"/>
</dbReference>
<keyword evidence="2 5" id="KW-0812">Transmembrane</keyword>
<dbReference type="eggNOG" id="arCOG03580">
    <property type="taxonomic scope" value="Archaea"/>
</dbReference>
<dbReference type="EMBL" id="CP006019">
    <property type="protein sequence ID" value="AIF68488.1"/>
    <property type="molecule type" value="Genomic_DNA"/>
</dbReference>
<dbReference type="AlphaFoldDB" id="A0A075LVJ0"/>
<dbReference type="GO" id="GO:0012505">
    <property type="term" value="C:endomembrane system"/>
    <property type="evidence" value="ECO:0007669"/>
    <property type="project" value="UniProtKB-SubCell"/>
</dbReference>
<dbReference type="RefSeq" id="WP_048163948.1">
    <property type="nucleotide sequence ID" value="NZ_CP006019.1"/>
</dbReference>
<keyword evidence="3 5" id="KW-1133">Transmembrane helix</keyword>
<comment type="subcellular location">
    <subcellularLocation>
        <location evidence="1">Endomembrane system</location>
        <topology evidence="1">Multi-pass membrane protein</topology>
    </subcellularLocation>
</comment>
<evidence type="ECO:0000256" key="4">
    <source>
        <dbReference type="ARBA" id="ARBA00023136"/>
    </source>
</evidence>
<sequence length="187" mass="21161">MLFYIGLGIVVLLSIYCWFGIKKAYEKGKTLPLRVSIAIWISDTVHFLLVLSASRQGIWPLSINKTVALVIGVVMGGVGLFIMLVGMLEFHSFKKMSGMDTSKLIITGIYRYSRNPQYTGWFLALLGISIAGRSLLALLLTIALIIGIHLYNVKLEEPYLERIFGEEYLKYKESTSRYFGIPTRRNK</sequence>
<evidence type="ECO:0000313" key="7">
    <source>
        <dbReference type="Proteomes" id="UP000027981"/>
    </source>
</evidence>
<dbReference type="GO" id="GO:0016740">
    <property type="term" value="F:transferase activity"/>
    <property type="evidence" value="ECO:0007669"/>
    <property type="project" value="UniProtKB-ARBA"/>
</dbReference>
<dbReference type="KEGG" id="ppac:PAP_00205"/>
<dbReference type="HOGENOM" id="CLU_065200_4_0_2"/>
<dbReference type="OrthoDB" id="148346at2157"/>
<dbReference type="PANTHER" id="PTHR12714">
    <property type="entry name" value="PROTEIN-S ISOPRENYLCYSTEINE O-METHYLTRANSFERASE"/>
    <property type="match status" value="1"/>
</dbReference>
<feature type="transmembrane region" description="Helical" evidence="5">
    <location>
        <begin position="33"/>
        <end position="54"/>
    </location>
</feature>
<dbReference type="STRING" id="1343739.PAP_00205"/>
<reference evidence="6 7" key="2">
    <citation type="journal article" date="2015" name="Genome Announc.">
        <title>Complete Genome Sequence of Hyperthermophilic Piezophilic Archaeon Palaeococcus pacificus DY20341T, Isolated from Deep-Sea Hydrothermal Sediments.</title>
        <authorList>
            <person name="Zeng X."/>
            <person name="Jebbar M."/>
            <person name="Shao Z."/>
        </authorList>
    </citation>
    <scope>NUCLEOTIDE SEQUENCE [LARGE SCALE GENOMIC DNA]</scope>
    <source>
        <strain evidence="6 7">DY20341</strain>
    </source>
</reference>
<feature type="transmembrane region" description="Helical" evidence="5">
    <location>
        <begin position="6"/>
        <end position="21"/>
    </location>
</feature>
<dbReference type="PANTHER" id="PTHR12714:SF24">
    <property type="entry name" value="SLR1182 PROTEIN"/>
    <property type="match status" value="1"/>
</dbReference>
<keyword evidence="7" id="KW-1185">Reference proteome</keyword>
<evidence type="ECO:0000256" key="3">
    <source>
        <dbReference type="ARBA" id="ARBA00022989"/>
    </source>
</evidence>
<organism evidence="6 7">
    <name type="scientific">Palaeococcus pacificus DY20341</name>
    <dbReference type="NCBI Taxonomy" id="1343739"/>
    <lineage>
        <taxon>Archaea</taxon>
        <taxon>Methanobacteriati</taxon>
        <taxon>Methanobacteriota</taxon>
        <taxon>Thermococci</taxon>
        <taxon>Thermococcales</taxon>
        <taxon>Thermococcaceae</taxon>
        <taxon>Palaeococcus</taxon>
    </lineage>
</organism>
<evidence type="ECO:0008006" key="8">
    <source>
        <dbReference type="Google" id="ProtNLM"/>
    </source>
</evidence>
<dbReference type="Gene3D" id="1.20.120.1630">
    <property type="match status" value="1"/>
</dbReference>
<dbReference type="Proteomes" id="UP000027981">
    <property type="component" value="Chromosome"/>
</dbReference>
<proteinExistence type="predicted"/>
<evidence type="ECO:0000256" key="5">
    <source>
        <dbReference type="SAM" id="Phobius"/>
    </source>
</evidence>
<accession>A0A075LVJ0</accession>
<protein>
    <recommendedName>
        <fullName evidence="8">Steroid 5-alpha reductase C-terminal domain-containing protein</fullName>
    </recommendedName>
</protein>
<feature type="transmembrane region" description="Helical" evidence="5">
    <location>
        <begin position="66"/>
        <end position="88"/>
    </location>
</feature>
<gene>
    <name evidence="6" type="ORF">PAP_00205</name>
</gene>
<keyword evidence="4 5" id="KW-0472">Membrane</keyword>
<evidence type="ECO:0000256" key="1">
    <source>
        <dbReference type="ARBA" id="ARBA00004127"/>
    </source>
</evidence>
<feature type="transmembrane region" description="Helical" evidence="5">
    <location>
        <begin position="121"/>
        <end position="151"/>
    </location>
</feature>
<evidence type="ECO:0000256" key="2">
    <source>
        <dbReference type="ARBA" id="ARBA00022692"/>
    </source>
</evidence>
<evidence type="ECO:0000313" key="6">
    <source>
        <dbReference type="EMBL" id="AIF68488.1"/>
    </source>
</evidence>